<name>A0A397UAM6_9GLOM</name>
<gene>
    <name evidence="2" type="ORF">C2G38_2046190</name>
</gene>
<evidence type="ECO:0000313" key="3">
    <source>
        <dbReference type="Proteomes" id="UP000266673"/>
    </source>
</evidence>
<keyword evidence="3" id="KW-1185">Reference proteome</keyword>
<dbReference type="PANTHER" id="PTHR23257:SF958">
    <property type="entry name" value="SERINE_THREONINE-PROTEIN KINASE WNK4"/>
    <property type="match status" value="1"/>
</dbReference>
<dbReference type="Pfam" id="PF00069">
    <property type="entry name" value="Pkinase"/>
    <property type="match status" value="1"/>
</dbReference>
<dbReference type="SMART" id="SM00220">
    <property type="entry name" value="S_TKc"/>
    <property type="match status" value="1"/>
</dbReference>
<evidence type="ECO:0000313" key="2">
    <source>
        <dbReference type="EMBL" id="RIB07214.1"/>
    </source>
</evidence>
<dbReference type="OrthoDB" id="10252171at2759"/>
<dbReference type="InterPro" id="IPR011009">
    <property type="entry name" value="Kinase-like_dom_sf"/>
</dbReference>
<sequence length="222" mass="25431">MGSLRKNLYKVSQMKWNKKLELLSSITLDLQLIHSNNIIHCDLHSGNIFQDNLHSAYIGDLGIAISVNKTLDKESRGIYGTLPYVAPEVLQGKPFTKASDIYSFGMIMWEISSGNFVFSDYKNNDSSLAIEICFKELRPNILKAIEVHETILKWKNSTEILADFLRSDENMEIEDNGFDNVEDSTIYTSQFISYINQQSSECIITDEIFFIKDIEKLSNQTY</sequence>
<dbReference type="GO" id="GO:0007165">
    <property type="term" value="P:signal transduction"/>
    <property type="evidence" value="ECO:0007669"/>
    <property type="project" value="TreeGrafter"/>
</dbReference>
<dbReference type="AlphaFoldDB" id="A0A397UAM6"/>
<comment type="caution">
    <text evidence="2">The sequence shown here is derived from an EMBL/GenBank/DDBJ whole genome shotgun (WGS) entry which is preliminary data.</text>
</comment>
<reference evidence="2 3" key="1">
    <citation type="submission" date="2018-06" db="EMBL/GenBank/DDBJ databases">
        <title>Comparative genomics reveals the genomic features of Rhizophagus irregularis, R. cerebriforme, R. diaphanum and Gigaspora rosea, and their symbiotic lifestyle signature.</title>
        <authorList>
            <person name="Morin E."/>
            <person name="San Clemente H."/>
            <person name="Chen E.C.H."/>
            <person name="De La Providencia I."/>
            <person name="Hainaut M."/>
            <person name="Kuo A."/>
            <person name="Kohler A."/>
            <person name="Murat C."/>
            <person name="Tang N."/>
            <person name="Roy S."/>
            <person name="Loubradou J."/>
            <person name="Henrissat B."/>
            <person name="Grigoriev I.V."/>
            <person name="Corradi N."/>
            <person name="Roux C."/>
            <person name="Martin F.M."/>
        </authorList>
    </citation>
    <scope>NUCLEOTIDE SEQUENCE [LARGE SCALE GENOMIC DNA]</scope>
    <source>
        <strain evidence="2 3">DAOM 194757</strain>
    </source>
</reference>
<organism evidence="2 3">
    <name type="scientific">Gigaspora rosea</name>
    <dbReference type="NCBI Taxonomy" id="44941"/>
    <lineage>
        <taxon>Eukaryota</taxon>
        <taxon>Fungi</taxon>
        <taxon>Fungi incertae sedis</taxon>
        <taxon>Mucoromycota</taxon>
        <taxon>Glomeromycotina</taxon>
        <taxon>Glomeromycetes</taxon>
        <taxon>Diversisporales</taxon>
        <taxon>Gigasporaceae</taxon>
        <taxon>Gigaspora</taxon>
    </lineage>
</organism>
<keyword evidence="2" id="KW-0808">Transferase</keyword>
<dbReference type="InterPro" id="IPR050167">
    <property type="entry name" value="Ser_Thr_protein_kinase"/>
</dbReference>
<dbReference type="Proteomes" id="UP000266673">
    <property type="component" value="Unassembled WGS sequence"/>
</dbReference>
<keyword evidence="2" id="KW-0418">Kinase</keyword>
<dbReference type="Gene3D" id="1.10.510.10">
    <property type="entry name" value="Transferase(Phosphotransferase) domain 1"/>
    <property type="match status" value="1"/>
</dbReference>
<dbReference type="EMBL" id="QKWP01001696">
    <property type="protein sequence ID" value="RIB07214.1"/>
    <property type="molecule type" value="Genomic_DNA"/>
</dbReference>
<protein>
    <submittedName>
        <fullName evidence="2">Kinase-like domain-containing protein</fullName>
    </submittedName>
</protein>
<dbReference type="GO" id="GO:0005524">
    <property type="term" value="F:ATP binding"/>
    <property type="evidence" value="ECO:0007669"/>
    <property type="project" value="InterPro"/>
</dbReference>
<dbReference type="InterPro" id="IPR000719">
    <property type="entry name" value="Prot_kinase_dom"/>
</dbReference>
<accession>A0A397UAM6</accession>
<feature type="domain" description="Protein kinase" evidence="1">
    <location>
        <begin position="1"/>
        <end position="222"/>
    </location>
</feature>
<dbReference type="GO" id="GO:0005737">
    <property type="term" value="C:cytoplasm"/>
    <property type="evidence" value="ECO:0007669"/>
    <property type="project" value="TreeGrafter"/>
</dbReference>
<evidence type="ECO:0000259" key="1">
    <source>
        <dbReference type="PROSITE" id="PS50011"/>
    </source>
</evidence>
<proteinExistence type="predicted"/>
<dbReference type="SUPFAM" id="SSF56112">
    <property type="entry name" value="Protein kinase-like (PK-like)"/>
    <property type="match status" value="1"/>
</dbReference>
<dbReference type="PROSITE" id="PS50011">
    <property type="entry name" value="PROTEIN_KINASE_DOM"/>
    <property type="match status" value="1"/>
</dbReference>
<dbReference type="PANTHER" id="PTHR23257">
    <property type="entry name" value="SERINE-THREONINE PROTEIN KINASE"/>
    <property type="match status" value="1"/>
</dbReference>
<dbReference type="GO" id="GO:0004672">
    <property type="term" value="F:protein kinase activity"/>
    <property type="evidence" value="ECO:0007669"/>
    <property type="project" value="InterPro"/>
</dbReference>
<dbReference type="STRING" id="44941.A0A397UAM6"/>